<organism evidence="3 4">
    <name type="scientific">Oedothorax gibbosus</name>
    <dbReference type="NCBI Taxonomy" id="931172"/>
    <lineage>
        <taxon>Eukaryota</taxon>
        <taxon>Metazoa</taxon>
        <taxon>Ecdysozoa</taxon>
        <taxon>Arthropoda</taxon>
        <taxon>Chelicerata</taxon>
        <taxon>Arachnida</taxon>
        <taxon>Araneae</taxon>
        <taxon>Araneomorphae</taxon>
        <taxon>Entelegynae</taxon>
        <taxon>Araneoidea</taxon>
        <taxon>Linyphiidae</taxon>
        <taxon>Erigoninae</taxon>
        <taxon>Oedothorax</taxon>
    </lineage>
</organism>
<dbReference type="Gene3D" id="3.10.200.10">
    <property type="entry name" value="Alpha carbonic anhydrase"/>
    <property type="match status" value="1"/>
</dbReference>
<comment type="similarity">
    <text evidence="1">Belongs to the alpha-carbonic anhydrase family.</text>
</comment>
<dbReference type="Pfam" id="PF00194">
    <property type="entry name" value="Carb_anhydrase"/>
    <property type="match status" value="1"/>
</dbReference>
<dbReference type="PROSITE" id="PS51144">
    <property type="entry name" value="ALPHA_CA_2"/>
    <property type="match status" value="1"/>
</dbReference>
<dbReference type="AlphaFoldDB" id="A0AAV6VH06"/>
<dbReference type="InterPro" id="IPR023561">
    <property type="entry name" value="Carbonic_anhydrase_a-class"/>
</dbReference>
<dbReference type="SUPFAM" id="SSF51069">
    <property type="entry name" value="Carbonic anhydrase"/>
    <property type="match status" value="1"/>
</dbReference>
<feature type="domain" description="Alpha-carbonic anhydrase" evidence="2">
    <location>
        <begin position="1"/>
        <end position="223"/>
    </location>
</feature>
<evidence type="ECO:0000259" key="2">
    <source>
        <dbReference type="PROSITE" id="PS51144"/>
    </source>
</evidence>
<gene>
    <name evidence="3" type="ORF">JTE90_028938</name>
</gene>
<dbReference type="GO" id="GO:0006730">
    <property type="term" value="P:one-carbon metabolic process"/>
    <property type="evidence" value="ECO:0007669"/>
    <property type="project" value="TreeGrafter"/>
</dbReference>
<dbReference type="SMART" id="SM01057">
    <property type="entry name" value="Carb_anhydrase"/>
    <property type="match status" value="1"/>
</dbReference>
<protein>
    <recommendedName>
        <fullName evidence="2">Alpha-carbonic anhydrase domain-containing protein</fullName>
    </recommendedName>
</protein>
<evidence type="ECO:0000313" key="4">
    <source>
        <dbReference type="Proteomes" id="UP000827092"/>
    </source>
</evidence>
<dbReference type="GO" id="GO:0008270">
    <property type="term" value="F:zinc ion binding"/>
    <property type="evidence" value="ECO:0007669"/>
    <property type="project" value="InterPro"/>
</dbReference>
<name>A0AAV6VH06_9ARAC</name>
<evidence type="ECO:0000256" key="1">
    <source>
        <dbReference type="ARBA" id="ARBA00010718"/>
    </source>
</evidence>
<sequence length="252" mass="28316">MKNKRCKKVNTQVSGILSNTGHSVAFRVSELHPSVPINISGGPLSYKYRFHELHLHYGRTDDKGSEHTVSGTSFPGELQIYGYNSELFSNFSEALALCRSDSIVAIAVLIQIGNLSNDGLRILSSQLSQIVYRGQEVPLHHVSIQGLLPATPHFVTYEGSLTVPACHESVTWLVVNRPIYITQQQLYILRKLMQGDERNPKAPLGNNFRPPLLLNRRALRSNINFIREDGKECPNMHRNMRYQANTWASPAP</sequence>
<reference evidence="3 4" key="1">
    <citation type="journal article" date="2022" name="Nat. Ecol. Evol.">
        <title>A masculinizing supergene underlies an exaggerated male reproductive morph in a spider.</title>
        <authorList>
            <person name="Hendrickx F."/>
            <person name="De Corte Z."/>
            <person name="Sonet G."/>
            <person name="Van Belleghem S.M."/>
            <person name="Kostlbacher S."/>
            <person name="Vangestel C."/>
        </authorList>
    </citation>
    <scope>NUCLEOTIDE SEQUENCE [LARGE SCALE GENOMIC DNA]</scope>
    <source>
        <strain evidence="3">W744_W776</strain>
    </source>
</reference>
<keyword evidence="4" id="KW-1185">Reference proteome</keyword>
<dbReference type="PANTHER" id="PTHR18952">
    <property type="entry name" value="CARBONIC ANHYDRASE"/>
    <property type="match status" value="1"/>
</dbReference>
<dbReference type="PANTHER" id="PTHR18952:SF208">
    <property type="entry name" value="CARBONIC ANHYDRASE XA-RELATED"/>
    <property type="match status" value="1"/>
</dbReference>
<proteinExistence type="inferred from homology"/>
<comment type="caution">
    <text evidence="3">The sequence shown here is derived from an EMBL/GenBank/DDBJ whole genome shotgun (WGS) entry which is preliminary data.</text>
</comment>
<accession>A0AAV6VH06</accession>
<dbReference type="GO" id="GO:0004089">
    <property type="term" value="F:carbonate dehydratase activity"/>
    <property type="evidence" value="ECO:0007669"/>
    <property type="project" value="InterPro"/>
</dbReference>
<dbReference type="InterPro" id="IPR036398">
    <property type="entry name" value="CA_dom_sf"/>
</dbReference>
<dbReference type="Proteomes" id="UP000827092">
    <property type="component" value="Unassembled WGS sequence"/>
</dbReference>
<dbReference type="EMBL" id="JAFNEN010000075">
    <property type="protein sequence ID" value="KAG8195964.1"/>
    <property type="molecule type" value="Genomic_DNA"/>
</dbReference>
<dbReference type="InterPro" id="IPR001148">
    <property type="entry name" value="CA_dom"/>
</dbReference>
<evidence type="ECO:0000313" key="3">
    <source>
        <dbReference type="EMBL" id="KAG8195964.1"/>
    </source>
</evidence>